<accession>A0A2A7SEJ0</accession>
<gene>
    <name evidence="3" type="ORF">CRM94_07950</name>
</gene>
<dbReference type="InterPro" id="IPR012373">
    <property type="entry name" value="Ferrdict_sens_TM"/>
</dbReference>
<dbReference type="EMBL" id="PDDY01000001">
    <property type="protein sequence ID" value="PEH42077.1"/>
    <property type="molecule type" value="Genomic_DNA"/>
</dbReference>
<comment type="caution">
    <text evidence="3">The sequence shown here is derived from an EMBL/GenBank/DDBJ whole genome shotgun (WGS) entry which is preliminary data.</text>
</comment>
<name>A0A2A7SEJ0_BURGA</name>
<dbReference type="Proteomes" id="UP000220629">
    <property type="component" value="Unassembled WGS sequence"/>
</dbReference>
<dbReference type="Pfam" id="PF16220">
    <property type="entry name" value="DUF4880"/>
    <property type="match status" value="1"/>
</dbReference>
<feature type="domain" description="FecR N-terminal" evidence="2">
    <location>
        <begin position="24"/>
        <end position="65"/>
    </location>
</feature>
<dbReference type="RefSeq" id="WP_098151874.1">
    <property type="nucleotide sequence ID" value="NZ_CADEWX010000006.1"/>
</dbReference>
<evidence type="ECO:0000259" key="1">
    <source>
        <dbReference type="Pfam" id="PF04773"/>
    </source>
</evidence>
<dbReference type="PANTHER" id="PTHR30273">
    <property type="entry name" value="PERIPLASMIC SIGNAL SENSOR AND SIGMA FACTOR ACTIVATOR FECR-RELATED"/>
    <property type="match status" value="1"/>
</dbReference>
<dbReference type="Pfam" id="PF04773">
    <property type="entry name" value="FecR"/>
    <property type="match status" value="1"/>
</dbReference>
<dbReference type="Gene3D" id="2.60.120.1440">
    <property type="match status" value="1"/>
</dbReference>
<sequence>MPAADAVSAAADREAPPLDRAVARAAAGWAVRLRERASAEDLAACARWREADPEHERAWQGVLRLDAKFDAMPAAAALPALGRERRVDRRAALKTLGGTAAALAPAGYLAYRLLPWQAWGAEQRTGPGERRGLMLADGTRIELNTGSALNVRFDANERRLELVAGEILVATGADAHSPYAWHRPFVVKTAAGRIRALGTRFVVRDGVVEPGRAASRVTVLDGAVEITPAAAPALRRRLDAGRQLCFSADAIGASGPADPHAADWSRGVLFADRMRVGAFAAELARYRPGLLRCDPAVAELRITGAFQIDNTDNILAALPATLPVRVVYRTRYWVTIEPARPEA</sequence>
<dbReference type="InterPro" id="IPR032623">
    <property type="entry name" value="FecR_N"/>
</dbReference>
<feature type="domain" description="FecR protein" evidence="1">
    <location>
        <begin position="124"/>
        <end position="225"/>
    </location>
</feature>
<dbReference type="PANTHER" id="PTHR30273:SF2">
    <property type="entry name" value="PROTEIN FECR"/>
    <property type="match status" value="1"/>
</dbReference>
<dbReference type="PIRSF" id="PIRSF018266">
    <property type="entry name" value="FecR"/>
    <property type="match status" value="1"/>
</dbReference>
<evidence type="ECO:0000313" key="3">
    <source>
        <dbReference type="EMBL" id="PEH42077.1"/>
    </source>
</evidence>
<proteinExistence type="predicted"/>
<evidence type="ECO:0000259" key="2">
    <source>
        <dbReference type="Pfam" id="PF16220"/>
    </source>
</evidence>
<dbReference type="GO" id="GO:0016989">
    <property type="term" value="F:sigma factor antagonist activity"/>
    <property type="evidence" value="ECO:0007669"/>
    <property type="project" value="TreeGrafter"/>
</dbReference>
<protein>
    <submittedName>
        <fullName evidence="3">Fe2+-dicitrate sensor, membrane component</fullName>
    </submittedName>
</protein>
<organism evidence="3 4">
    <name type="scientific">Burkholderia gladioli</name>
    <name type="common">Pseudomonas marginata</name>
    <name type="synonym">Phytomonas marginata</name>
    <dbReference type="NCBI Taxonomy" id="28095"/>
    <lineage>
        <taxon>Bacteria</taxon>
        <taxon>Pseudomonadati</taxon>
        <taxon>Pseudomonadota</taxon>
        <taxon>Betaproteobacteria</taxon>
        <taxon>Burkholderiales</taxon>
        <taxon>Burkholderiaceae</taxon>
        <taxon>Burkholderia</taxon>
    </lineage>
</organism>
<reference evidence="4" key="1">
    <citation type="submission" date="2017-09" db="EMBL/GenBank/DDBJ databases">
        <title>FDA dAtabase for Regulatory Grade micrObial Sequences (FDA-ARGOS): Supporting development and validation of Infectious Disease Dx tests.</title>
        <authorList>
            <person name="Minogue T."/>
            <person name="Wolcott M."/>
            <person name="Wasieloski L."/>
            <person name="Aguilar W."/>
            <person name="Moore D."/>
            <person name="Tallon L."/>
            <person name="Sadzewicz L."/>
            <person name="Ott S."/>
            <person name="Zhao X."/>
            <person name="Nagaraj S."/>
            <person name="Vavikolanu K."/>
            <person name="Aluvathingal J."/>
            <person name="Nadendla S."/>
            <person name="Sichtig H."/>
        </authorList>
    </citation>
    <scope>NUCLEOTIDE SEQUENCE [LARGE SCALE GENOMIC DNA]</scope>
    <source>
        <strain evidence="4">FDAARGOS_390</strain>
    </source>
</reference>
<evidence type="ECO:0000313" key="4">
    <source>
        <dbReference type="Proteomes" id="UP000220629"/>
    </source>
</evidence>
<dbReference type="InterPro" id="IPR006860">
    <property type="entry name" value="FecR"/>
</dbReference>
<dbReference type="AlphaFoldDB" id="A0A2A7SEJ0"/>